<dbReference type="InterPro" id="IPR052164">
    <property type="entry name" value="Anthracycline_SecMetBiosynth"/>
</dbReference>
<accession>A0A1I1I385</accession>
<dbReference type="CDD" id="cd07247">
    <property type="entry name" value="SgaA_N_like"/>
    <property type="match status" value="1"/>
</dbReference>
<dbReference type="AlphaFoldDB" id="A0A1I1I385"/>
<dbReference type="Pfam" id="PF00903">
    <property type="entry name" value="Glyoxalase"/>
    <property type="match status" value="1"/>
</dbReference>
<sequence>MKNLVSIIEIPTSNFRRAVAFYQAILDIHIEETDMEGTPMGLFPSEGDVVSVVLIHGSEYVPTVDGARVYLNAGDDLDIVLNRVVPNGGKVVVPKTEISPDMGFFAMFLDTEGNKLGLYSRS</sequence>
<dbReference type="PROSITE" id="PS51819">
    <property type="entry name" value="VOC"/>
    <property type="match status" value="1"/>
</dbReference>
<dbReference type="RefSeq" id="WP_090973447.1">
    <property type="nucleotide sequence ID" value="NZ_FOLL01000008.1"/>
</dbReference>
<dbReference type="InterPro" id="IPR037523">
    <property type="entry name" value="VOC_core"/>
</dbReference>
<proteinExistence type="predicted"/>
<evidence type="ECO:0000313" key="3">
    <source>
        <dbReference type="Proteomes" id="UP000199577"/>
    </source>
</evidence>
<dbReference type="InterPro" id="IPR029068">
    <property type="entry name" value="Glyas_Bleomycin-R_OHBP_Dase"/>
</dbReference>
<dbReference type="InterPro" id="IPR004360">
    <property type="entry name" value="Glyas_Fos-R_dOase_dom"/>
</dbReference>
<dbReference type="STRING" id="623281.SAMN05421747_10821"/>
<name>A0A1I1I385_9SPHI</name>
<evidence type="ECO:0000313" key="2">
    <source>
        <dbReference type="EMBL" id="SFC30495.1"/>
    </source>
</evidence>
<dbReference type="EMBL" id="FOLL01000008">
    <property type="protein sequence ID" value="SFC30495.1"/>
    <property type="molecule type" value="Genomic_DNA"/>
</dbReference>
<dbReference type="Gene3D" id="3.10.180.10">
    <property type="entry name" value="2,3-Dihydroxybiphenyl 1,2-Dioxygenase, domain 1"/>
    <property type="match status" value="1"/>
</dbReference>
<dbReference type="SUPFAM" id="SSF54593">
    <property type="entry name" value="Glyoxalase/Bleomycin resistance protein/Dihydroxybiphenyl dioxygenase"/>
    <property type="match status" value="1"/>
</dbReference>
<dbReference type="PANTHER" id="PTHR33993:SF2">
    <property type="entry name" value="VOC DOMAIN-CONTAINING PROTEIN"/>
    <property type="match status" value="1"/>
</dbReference>
<gene>
    <name evidence="2" type="ORF">SAMN05421747_10821</name>
</gene>
<dbReference type="PANTHER" id="PTHR33993">
    <property type="entry name" value="GLYOXALASE-RELATED"/>
    <property type="match status" value="1"/>
</dbReference>
<feature type="domain" description="VOC" evidence="1">
    <location>
        <begin position="4"/>
        <end position="121"/>
    </location>
</feature>
<reference evidence="2 3" key="1">
    <citation type="submission" date="2016-10" db="EMBL/GenBank/DDBJ databases">
        <authorList>
            <person name="de Groot N.N."/>
        </authorList>
    </citation>
    <scope>NUCLEOTIDE SEQUENCE [LARGE SCALE GENOMIC DNA]</scope>
    <source>
        <strain evidence="2 3">DSM 22900</strain>
    </source>
</reference>
<dbReference type="OrthoDB" id="9804235at2"/>
<keyword evidence="3" id="KW-1185">Reference proteome</keyword>
<dbReference type="Proteomes" id="UP000199577">
    <property type="component" value="Unassembled WGS sequence"/>
</dbReference>
<evidence type="ECO:0000259" key="1">
    <source>
        <dbReference type="PROSITE" id="PS51819"/>
    </source>
</evidence>
<protein>
    <recommendedName>
        <fullName evidence="1">VOC domain-containing protein</fullName>
    </recommendedName>
</protein>
<organism evidence="2 3">
    <name type="scientific">Parapedobacter composti</name>
    <dbReference type="NCBI Taxonomy" id="623281"/>
    <lineage>
        <taxon>Bacteria</taxon>
        <taxon>Pseudomonadati</taxon>
        <taxon>Bacteroidota</taxon>
        <taxon>Sphingobacteriia</taxon>
        <taxon>Sphingobacteriales</taxon>
        <taxon>Sphingobacteriaceae</taxon>
        <taxon>Parapedobacter</taxon>
    </lineage>
</organism>